<evidence type="ECO:0008006" key="7">
    <source>
        <dbReference type="Google" id="ProtNLM"/>
    </source>
</evidence>
<proteinExistence type="inferred from homology"/>
<dbReference type="InterPro" id="IPR020845">
    <property type="entry name" value="AMP-binding_CS"/>
</dbReference>
<dbReference type="GO" id="GO:0006631">
    <property type="term" value="P:fatty acid metabolic process"/>
    <property type="evidence" value="ECO:0007669"/>
    <property type="project" value="TreeGrafter"/>
</dbReference>
<dbReference type="EMBL" id="MOMC01000097">
    <property type="protein sequence ID" value="ONH22839.1"/>
    <property type="molecule type" value="Genomic_DNA"/>
</dbReference>
<comment type="similarity">
    <text evidence="1">Belongs to the ATP-dependent AMP-binding enzyme family.</text>
</comment>
<feature type="domain" description="AMP-binding enzyme C-terminal" evidence="4">
    <location>
        <begin position="366"/>
        <end position="441"/>
    </location>
</feature>
<dbReference type="Pfam" id="PF00501">
    <property type="entry name" value="AMP-binding"/>
    <property type="match status" value="1"/>
</dbReference>
<dbReference type="InterPro" id="IPR000873">
    <property type="entry name" value="AMP-dep_synth/lig_dom"/>
</dbReference>
<feature type="domain" description="AMP-dependent synthetase/ligase" evidence="3">
    <location>
        <begin position="3"/>
        <end position="316"/>
    </location>
</feature>
<dbReference type="SUPFAM" id="SSF56801">
    <property type="entry name" value="Acetyl-CoA synthetase-like"/>
    <property type="match status" value="1"/>
</dbReference>
<gene>
    <name evidence="5" type="ORF">BL253_34590</name>
</gene>
<reference evidence="6" key="1">
    <citation type="submission" date="2016-10" db="EMBL/GenBank/DDBJ databases">
        <title>Frankia sp. NRRL B-16386 Genome sequencing.</title>
        <authorList>
            <person name="Ghodhbane-Gtari F."/>
            <person name="Swanson E."/>
            <person name="Gueddou A."/>
            <person name="Hezbri K."/>
            <person name="Ktari K."/>
            <person name="Nouioui I."/>
            <person name="Morris K."/>
            <person name="Simpson S."/>
            <person name="Abebe-Akele F."/>
            <person name="Thomas K."/>
            <person name="Gtari M."/>
            <person name="Tisa L.S."/>
        </authorList>
    </citation>
    <scope>NUCLEOTIDE SEQUENCE [LARGE SCALE GENOMIC DNA]</scope>
    <source>
        <strain evidence="6">NRRL B-16386</strain>
    </source>
</reference>
<evidence type="ECO:0000256" key="1">
    <source>
        <dbReference type="ARBA" id="ARBA00006432"/>
    </source>
</evidence>
<comment type="caution">
    <text evidence="5">The sequence shown here is derived from an EMBL/GenBank/DDBJ whole genome shotgun (WGS) entry which is preliminary data.</text>
</comment>
<dbReference type="InterPro" id="IPR042099">
    <property type="entry name" value="ANL_N_sf"/>
</dbReference>
<dbReference type="PANTHER" id="PTHR43201:SF5">
    <property type="entry name" value="MEDIUM-CHAIN ACYL-COA LIGASE ACSF2, MITOCHONDRIAL"/>
    <property type="match status" value="1"/>
</dbReference>
<evidence type="ECO:0000259" key="4">
    <source>
        <dbReference type="Pfam" id="PF13193"/>
    </source>
</evidence>
<dbReference type="Proteomes" id="UP000188929">
    <property type="component" value="Unassembled WGS sequence"/>
</dbReference>
<organism evidence="5 6">
    <name type="scientific">Pseudofrankia asymbiotica</name>
    <dbReference type="NCBI Taxonomy" id="1834516"/>
    <lineage>
        <taxon>Bacteria</taxon>
        <taxon>Bacillati</taxon>
        <taxon>Actinomycetota</taxon>
        <taxon>Actinomycetes</taxon>
        <taxon>Frankiales</taxon>
        <taxon>Frankiaceae</taxon>
        <taxon>Pseudofrankia</taxon>
    </lineage>
</organism>
<dbReference type="AlphaFoldDB" id="A0A1V2I0G4"/>
<evidence type="ECO:0000313" key="5">
    <source>
        <dbReference type="EMBL" id="ONH22839.1"/>
    </source>
</evidence>
<dbReference type="PANTHER" id="PTHR43201">
    <property type="entry name" value="ACYL-COA SYNTHETASE"/>
    <property type="match status" value="1"/>
</dbReference>
<dbReference type="PROSITE" id="PS00455">
    <property type="entry name" value="AMP_BINDING"/>
    <property type="match status" value="1"/>
</dbReference>
<evidence type="ECO:0000259" key="3">
    <source>
        <dbReference type="Pfam" id="PF00501"/>
    </source>
</evidence>
<keyword evidence="6" id="KW-1185">Reference proteome</keyword>
<dbReference type="STRING" id="1834516.BL253_34590"/>
<dbReference type="InterPro" id="IPR025110">
    <property type="entry name" value="AMP-bd_C"/>
</dbReference>
<keyword evidence="2" id="KW-0436">Ligase</keyword>
<evidence type="ECO:0000313" key="6">
    <source>
        <dbReference type="Proteomes" id="UP000188929"/>
    </source>
</evidence>
<sequence>MASWLPNGPEALLSLFGVNLAGAIQVPLNTAYRGGLLEHALSLSQAKVLIVHFELVRHLEHIDHPHLRSVVVVGGDAAHVAGANLDQVSWADLEGASSTELPAECDRHPWDDMVVIFTSGTTGPSKGVRCSYLHHASYAEWFSVGDLGAQDRALILLPLFHVGGTGWVFAALTWGASLALPHRFETRRFWDDVATLGATTCTMVGAMASFLLQEPERPDDTHNGLRIALATPWMSTWPDFARRFGVRLWAGFGMSEVPGPLRADFPDGDITGLGRETSPEWNLRVVDVFDQEVPDGHPGELIVRHRRPWTITHGYLGMPAATAHVWRNGWFHTGDIVVRRPDRTYVYVDRAKDSIRRRGENISSLEVEQEVRAHPAVGDAAAVAVPSERSDDEVLVFVELNNGEQLSAADLINFVIPRMPHYMVPRYVEFVDELPRTPTGKLRKVELRAQGIGPDTWDREEAGITVKAPRFSTIARAGTAATGQVPS</sequence>
<evidence type="ECO:0000256" key="2">
    <source>
        <dbReference type="ARBA" id="ARBA00022598"/>
    </source>
</evidence>
<dbReference type="Gene3D" id="3.40.50.12780">
    <property type="entry name" value="N-terminal domain of ligase-like"/>
    <property type="match status" value="1"/>
</dbReference>
<dbReference type="InterPro" id="IPR045851">
    <property type="entry name" value="AMP-bd_C_sf"/>
</dbReference>
<name>A0A1V2I0G4_9ACTN</name>
<accession>A0A1V2I0G4</accession>
<protein>
    <recommendedName>
        <fullName evidence="7">ATP-dependent acyl-CoA ligase</fullName>
    </recommendedName>
</protein>
<dbReference type="Gene3D" id="3.30.300.30">
    <property type="match status" value="1"/>
</dbReference>
<dbReference type="GO" id="GO:0031956">
    <property type="term" value="F:medium-chain fatty acid-CoA ligase activity"/>
    <property type="evidence" value="ECO:0007669"/>
    <property type="project" value="TreeGrafter"/>
</dbReference>
<dbReference type="Pfam" id="PF13193">
    <property type="entry name" value="AMP-binding_C"/>
    <property type="match status" value="1"/>
</dbReference>